<comment type="caution">
    <text evidence="10">Lacks conserved residue(s) required for the propagation of feature annotation.</text>
</comment>
<evidence type="ECO:0000256" key="1">
    <source>
        <dbReference type="ARBA" id="ARBA00004651"/>
    </source>
</evidence>
<sequence>MSFELTKVAPLGKRVRSRDACIYLQRVMNSVGWTPPSNWTRWIYMIWTVTTTFCCIIYMPGGFFINYFLEIKSFTPVLFLTSLQAGINAAGCAIKASLTFLNIWRFRRANELLDRMDKRVVTDAERLQIHQVVARCSRIFLAYQTVYYFFITSNFASGLLNNVPPWNIYNPLIKWRRSKLELYAASWLEYVIMLFTGTQNLITDTYPLMYGILLRTHINLLKQRVEKLRTEQNDSNEKHYEDLIDCISDHKLIIEYSSIIRPVISQTIFTQFLIIGVILGLCLINLFFFADLFIGITTAVFIVAICLETFPFCYICNLIMDDCETLTNTLFQSNWIDADRRYRTTLLYFLHNVQQPIVFKAGGFMQICVSSNITVAKFAFSVLAIVNQMNITERFT</sequence>
<dbReference type="GO" id="GO:0007165">
    <property type="term" value="P:signal transduction"/>
    <property type="evidence" value="ECO:0007669"/>
    <property type="project" value="UniProtKB-KW"/>
</dbReference>
<dbReference type="GO" id="GO:0004984">
    <property type="term" value="F:olfactory receptor activity"/>
    <property type="evidence" value="ECO:0007669"/>
    <property type="project" value="InterPro"/>
</dbReference>
<comment type="subcellular location">
    <subcellularLocation>
        <location evidence="1 10">Cell membrane</location>
        <topology evidence="1 10">Multi-pass membrane protein</topology>
    </subcellularLocation>
</comment>
<evidence type="ECO:0000256" key="4">
    <source>
        <dbReference type="ARBA" id="ARBA00022692"/>
    </source>
</evidence>
<dbReference type="GO" id="GO:0005886">
    <property type="term" value="C:plasma membrane"/>
    <property type="evidence" value="ECO:0007669"/>
    <property type="project" value="UniProtKB-SubCell"/>
</dbReference>
<evidence type="ECO:0000313" key="11">
    <source>
        <dbReference type="Proteomes" id="UP000504634"/>
    </source>
</evidence>
<name>A0A6J2UBY4_DROLE</name>
<comment type="similarity">
    <text evidence="10">Belongs to the insect chemoreceptor superfamily. Heteromeric odorant receptor channel (TC 1.A.69) family.</text>
</comment>
<evidence type="ECO:0000256" key="6">
    <source>
        <dbReference type="ARBA" id="ARBA00022989"/>
    </source>
</evidence>
<dbReference type="AlphaFoldDB" id="A0A6J2UBY4"/>
<evidence type="ECO:0000256" key="9">
    <source>
        <dbReference type="ARBA" id="ARBA00023224"/>
    </source>
</evidence>
<dbReference type="PANTHER" id="PTHR21137:SF35">
    <property type="entry name" value="ODORANT RECEPTOR 19A-RELATED"/>
    <property type="match status" value="1"/>
</dbReference>
<feature type="transmembrane region" description="Helical" evidence="10">
    <location>
        <begin position="268"/>
        <end position="288"/>
    </location>
</feature>
<evidence type="ECO:0000256" key="2">
    <source>
        <dbReference type="ARBA" id="ARBA00022475"/>
    </source>
</evidence>
<reference evidence="12" key="1">
    <citation type="submission" date="2025-08" db="UniProtKB">
        <authorList>
            <consortium name="RefSeq"/>
        </authorList>
    </citation>
    <scope>IDENTIFICATION</scope>
    <source>
        <strain evidence="12">11010-0011.00</strain>
        <tissue evidence="12">Whole body</tissue>
    </source>
</reference>
<dbReference type="GO" id="GO:0005549">
    <property type="term" value="F:odorant binding"/>
    <property type="evidence" value="ECO:0007669"/>
    <property type="project" value="InterPro"/>
</dbReference>
<keyword evidence="8 10" id="KW-0675">Receptor</keyword>
<keyword evidence="7 10" id="KW-0472">Membrane</keyword>
<evidence type="ECO:0000256" key="3">
    <source>
        <dbReference type="ARBA" id="ARBA00022606"/>
    </source>
</evidence>
<keyword evidence="11" id="KW-1185">Reference proteome</keyword>
<dbReference type="PANTHER" id="PTHR21137">
    <property type="entry name" value="ODORANT RECEPTOR"/>
    <property type="match status" value="1"/>
</dbReference>
<proteinExistence type="inferred from homology"/>
<keyword evidence="3 10" id="KW-0716">Sensory transduction</keyword>
<keyword evidence="2" id="KW-1003">Cell membrane</keyword>
<gene>
    <name evidence="12" type="primary">LOC115632783</name>
</gene>
<feature type="transmembrane region" description="Helical" evidence="10">
    <location>
        <begin position="42"/>
        <end position="69"/>
    </location>
</feature>
<dbReference type="InterPro" id="IPR004117">
    <property type="entry name" value="7tm6_olfct_rcpt"/>
</dbReference>
<organism evidence="11 12">
    <name type="scientific">Drosophila lebanonensis</name>
    <name type="common">Fruit fly</name>
    <name type="synonym">Scaptodrosophila lebanonensis</name>
    <dbReference type="NCBI Taxonomy" id="7225"/>
    <lineage>
        <taxon>Eukaryota</taxon>
        <taxon>Metazoa</taxon>
        <taxon>Ecdysozoa</taxon>
        <taxon>Arthropoda</taxon>
        <taxon>Hexapoda</taxon>
        <taxon>Insecta</taxon>
        <taxon>Pterygota</taxon>
        <taxon>Neoptera</taxon>
        <taxon>Endopterygota</taxon>
        <taxon>Diptera</taxon>
        <taxon>Brachycera</taxon>
        <taxon>Muscomorpha</taxon>
        <taxon>Ephydroidea</taxon>
        <taxon>Drosophilidae</taxon>
        <taxon>Scaptodrosophila</taxon>
    </lineage>
</organism>
<dbReference type="GeneID" id="115632783"/>
<evidence type="ECO:0000256" key="8">
    <source>
        <dbReference type="ARBA" id="ARBA00023170"/>
    </source>
</evidence>
<accession>A0A6J2UBY4</accession>
<keyword evidence="9 10" id="KW-0807">Transducer</keyword>
<evidence type="ECO:0000256" key="7">
    <source>
        <dbReference type="ARBA" id="ARBA00023136"/>
    </source>
</evidence>
<keyword evidence="5 10" id="KW-0552">Olfaction</keyword>
<evidence type="ECO:0000256" key="10">
    <source>
        <dbReference type="RuleBase" id="RU351113"/>
    </source>
</evidence>
<feature type="transmembrane region" description="Helical" evidence="10">
    <location>
        <begin position="294"/>
        <end position="316"/>
    </location>
</feature>
<protein>
    <recommendedName>
        <fullName evidence="10">Odorant receptor</fullName>
    </recommendedName>
</protein>
<dbReference type="Pfam" id="PF02949">
    <property type="entry name" value="7tm_6"/>
    <property type="match status" value="1"/>
</dbReference>
<dbReference type="RefSeq" id="XP_030385894.1">
    <property type="nucleotide sequence ID" value="XM_030530034.1"/>
</dbReference>
<evidence type="ECO:0000256" key="5">
    <source>
        <dbReference type="ARBA" id="ARBA00022725"/>
    </source>
</evidence>
<keyword evidence="4 10" id="KW-0812">Transmembrane</keyword>
<evidence type="ECO:0000313" key="12">
    <source>
        <dbReference type="RefSeq" id="XP_030385894.1"/>
    </source>
</evidence>
<dbReference type="OrthoDB" id="6604226at2759"/>
<keyword evidence="6 10" id="KW-1133">Transmembrane helix</keyword>
<dbReference type="Proteomes" id="UP000504634">
    <property type="component" value="Unplaced"/>
</dbReference>